<dbReference type="EMBL" id="GL996528">
    <property type="protein sequence ID" value="EGV61199.1"/>
    <property type="molecule type" value="Genomic_DNA"/>
</dbReference>
<dbReference type="PANTHER" id="PTHR11129">
    <property type="entry name" value="PROTEIN FARNESYLTRANSFERASE ALPHA SUBUNIT/RAB GERANYLGERANYL TRANSFERASE ALPHA SUBUNIT"/>
    <property type="match status" value="1"/>
</dbReference>
<accession>G3BEL3</accession>
<keyword evidence="7" id="KW-0677">Repeat</keyword>
<evidence type="ECO:0000313" key="14">
    <source>
        <dbReference type="EMBL" id="EGV61199.1"/>
    </source>
</evidence>
<dbReference type="eggNOG" id="KOG0530">
    <property type="taxonomic scope" value="Eukaryota"/>
</dbReference>
<evidence type="ECO:0000256" key="2">
    <source>
        <dbReference type="ARBA" id="ARBA00006734"/>
    </source>
</evidence>
<evidence type="ECO:0000256" key="10">
    <source>
        <dbReference type="ARBA" id="ARBA00041392"/>
    </source>
</evidence>
<keyword evidence="5" id="KW-0637">Prenyltransferase</keyword>
<evidence type="ECO:0000256" key="1">
    <source>
        <dbReference type="ARBA" id="ARBA00001946"/>
    </source>
</evidence>
<dbReference type="OrthoDB" id="272289at2759"/>
<evidence type="ECO:0000313" key="15">
    <source>
        <dbReference type="EMBL" id="EGV61200.1"/>
    </source>
</evidence>
<comment type="cofactor">
    <cofactor evidence="1">
        <name>Mg(2+)</name>
        <dbReference type="ChEBI" id="CHEBI:18420"/>
    </cofactor>
</comment>
<organism evidence="16">
    <name type="scientific">Candida tenuis (strain ATCC 10573 / BCRC 21748 / CBS 615 / JCM 9827 / NBRC 10315 / NRRL Y-1498 / VKM Y-70)</name>
    <name type="common">Yeast</name>
    <name type="synonym">Yamadazyma tenuis</name>
    <dbReference type="NCBI Taxonomy" id="590646"/>
    <lineage>
        <taxon>Eukaryota</taxon>
        <taxon>Fungi</taxon>
        <taxon>Dikarya</taxon>
        <taxon>Ascomycota</taxon>
        <taxon>Saccharomycotina</taxon>
        <taxon>Pichiomycetes</taxon>
        <taxon>Debaryomycetaceae</taxon>
        <taxon>Yamadazyma</taxon>
    </lineage>
</organism>
<evidence type="ECO:0000256" key="13">
    <source>
        <dbReference type="ARBA" id="ARBA00043219"/>
    </source>
</evidence>
<proteinExistence type="inferred from homology"/>
<evidence type="ECO:0000256" key="12">
    <source>
        <dbReference type="ARBA" id="ARBA00043086"/>
    </source>
</evidence>
<evidence type="ECO:0000256" key="7">
    <source>
        <dbReference type="ARBA" id="ARBA00022737"/>
    </source>
</evidence>
<dbReference type="KEGG" id="cten:18248390"/>
<protein>
    <recommendedName>
        <fullName evidence="9">Protein farnesyltransferase/geranylgeranyltransferase type-1 subunit alpha</fullName>
        <ecNumber evidence="4">2.5.1.58</ecNumber>
        <ecNumber evidence="3">2.5.1.59</ecNumber>
    </recommendedName>
    <alternativeName>
        <fullName evidence="12">CAAX farnesyltransferase subunit alpha</fullName>
    </alternativeName>
    <alternativeName>
        <fullName evidence="11">FTase-alpha</fullName>
    </alternativeName>
    <alternativeName>
        <fullName evidence="10">Ras proteins prenyltransferase subunit alpha</fullName>
    </alternativeName>
    <alternativeName>
        <fullName evidence="13">Type I protein geranyl-geranyltransferase subunit alpha</fullName>
    </alternativeName>
</protein>
<dbReference type="Gene3D" id="1.25.40.120">
    <property type="entry name" value="Protein prenylyltransferase"/>
    <property type="match status" value="1"/>
</dbReference>
<dbReference type="GO" id="GO:0004660">
    <property type="term" value="F:protein farnesyltransferase activity"/>
    <property type="evidence" value="ECO:0007669"/>
    <property type="project" value="UniProtKB-EC"/>
</dbReference>
<name>G3BEL3_CANTC</name>
<dbReference type="EC" id="2.5.1.58" evidence="4"/>
<dbReference type="Pfam" id="PF01239">
    <property type="entry name" value="PPTA"/>
    <property type="match status" value="4"/>
</dbReference>
<reference evidence="15 16" key="1">
    <citation type="journal article" date="2011" name="Proc. Natl. Acad. Sci. U.S.A.">
        <title>Comparative genomics of xylose-fermenting fungi for enhanced biofuel production.</title>
        <authorList>
            <person name="Wohlbach D.J."/>
            <person name="Kuo A."/>
            <person name="Sato T.K."/>
            <person name="Potts K.M."/>
            <person name="Salamov A.A."/>
            <person name="LaButti K.M."/>
            <person name="Sun H."/>
            <person name="Clum A."/>
            <person name="Pangilinan J.L."/>
            <person name="Lindquist E.A."/>
            <person name="Lucas S."/>
            <person name="Lapidus A."/>
            <person name="Jin M."/>
            <person name="Gunawan C."/>
            <person name="Balan V."/>
            <person name="Dale B.E."/>
            <person name="Jeffries T.W."/>
            <person name="Zinkel R."/>
            <person name="Barry K.W."/>
            <person name="Grigoriev I.V."/>
            <person name="Gasch A.P."/>
        </authorList>
    </citation>
    <scope>NUCLEOTIDE SEQUENCE [LARGE SCALE GENOMIC DNA]</scope>
    <source>
        <strain evidence="15">ATCC 10573</strain>
        <strain evidence="16">ATCC 10573 / BCRC 21748 / CBS 615 / JCM 9827 / NBRC 10315 / NRRL Y-1498 / VKM Y-70</strain>
    </source>
</reference>
<dbReference type="PROSITE" id="PS51147">
    <property type="entry name" value="PFTA"/>
    <property type="match status" value="5"/>
</dbReference>
<dbReference type="Proteomes" id="UP000000707">
    <property type="component" value="Unassembled WGS sequence"/>
</dbReference>
<dbReference type="GO" id="GO:0005965">
    <property type="term" value="C:protein farnesyltransferase complex"/>
    <property type="evidence" value="ECO:0007669"/>
    <property type="project" value="TreeGrafter"/>
</dbReference>
<evidence type="ECO:0000256" key="9">
    <source>
        <dbReference type="ARBA" id="ARBA00040965"/>
    </source>
</evidence>
<dbReference type="HOGENOM" id="CLU_026582_1_0_1"/>
<dbReference type="EMBL" id="GL996528">
    <property type="protein sequence ID" value="EGV61200.1"/>
    <property type="molecule type" value="Genomic_DNA"/>
</dbReference>
<evidence type="ECO:0000256" key="6">
    <source>
        <dbReference type="ARBA" id="ARBA00022679"/>
    </source>
</evidence>
<dbReference type="InterPro" id="IPR002088">
    <property type="entry name" value="Prenyl_trans_a"/>
</dbReference>
<sequence length="305" mass="35852">MNSEYTYDDIEPVALNEEQPQLCQILYTDQFKSVMGTLLALMKKNEYSDRALALTGLGIEILPSHYSIWIYRYNVIREIGKDLVDELDWLETISLDNEKNYQIWNYRQLIIEQVIGTTGQYNYHREFPIMAAMLSSDAKNHHVWTYRKWVVSRFGLFADEKENSFVEAMIEQDVRNNSAWNHRFYLKFGHEQGDAATSDVVDEELEYVKHKITVSPQNESSWNYLLGICNKFNISLQTLEGFCKQFVNDGTDSADEIELIKSSYALEVLAQVYNDDKSILYYDLLSTKYDPIRKNYWQYMKSMLI</sequence>
<keyword evidence="16" id="KW-1185">Reference proteome</keyword>
<evidence type="ECO:0000256" key="4">
    <source>
        <dbReference type="ARBA" id="ARBA00012702"/>
    </source>
</evidence>
<evidence type="ECO:0000256" key="3">
    <source>
        <dbReference type="ARBA" id="ARBA00012700"/>
    </source>
</evidence>
<gene>
    <name evidence="15" type="ORF">CANTEDRAFT_116652</name>
</gene>
<evidence type="ECO:0000256" key="11">
    <source>
        <dbReference type="ARBA" id="ARBA00042436"/>
    </source>
</evidence>
<dbReference type="PANTHER" id="PTHR11129:SF1">
    <property type="entry name" value="PROTEIN FARNESYLTRANSFERASE_GERANYLGERANYLTRANSFERASE TYPE-1 SUBUNIT ALPHA"/>
    <property type="match status" value="1"/>
</dbReference>
<dbReference type="GO" id="GO:0004662">
    <property type="term" value="F:CAAX-protein geranylgeranyltransferase activity"/>
    <property type="evidence" value="ECO:0007669"/>
    <property type="project" value="UniProtKB-EC"/>
</dbReference>
<evidence type="ECO:0000313" key="16">
    <source>
        <dbReference type="Proteomes" id="UP000000707"/>
    </source>
</evidence>
<evidence type="ECO:0000256" key="5">
    <source>
        <dbReference type="ARBA" id="ARBA00022602"/>
    </source>
</evidence>
<dbReference type="EC" id="2.5.1.59" evidence="3"/>
<dbReference type="AlphaFoldDB" id="G3BEL3"/>
<evidence type="ECO:0000256" key="8">
    <source>
        <dbReference type="ARBA" id="ARBA00022842"/>
    </source>
</evidence>
<keyword evidence="6 14" id="KW-0808">Transferase</keyword>
<comment type="similarity">
    <text evidence="2">Belongs to the protein prenyltransferase subunit alpha family.</text>
</comment>
<dbReference type="SUPFAM" id="SSF48439">
    <property type="entry name" value="Protein prenylyltransferase"/>
    <property type="match status" value="1"/>
</dbReference>
<dbReference type="STRING" id="590646.G3BEL3"/>
<keyword evidence="8" id="KW-0460">Magnesium</keyword>
<dbReference type="GeneID" id="18248390"/>
<dbReference type="GO" id="GO:0005953">
    <property type="term" value="C:CAAX-protein geranylgeranyltransferase complex"/>
    <property type="evidence" value="ECO:0007669"/>
    <property type="project" value="TreeGrafter"/>
</dbReference>